<feature type="region of interest" description="Disordered" evidence="4">
    <location>
        <begin position="32"/>
        <end position="53"/>
    </location>
</feature>
<comment type="function">
    <text evidence="3">Component of the cleavage factor IA (CFIA) complex, which is involved in the endonucleolytic cleavage during polyadenylation-dependent pre-mRNA 3'-end formation.</text>
</comment>
<comment type="subcellular location">
    <subcellularLocation>
        <location evidence="3">Nucleus</location>
    </subcellularLocation>
    <subcellularLocation>
        <location evidence="3">Cytoplasm</location>
    </subcellularLocation>
    <text evidence="3">Nucleus and/or cytoplasm.</text>
</comment>
<feature type="region of interest" description="Disordered" evidence="4">
    <location>
        <begin position="1002"/>
        <end position="1039"/>
    </location>
</feature>
<dbReference type="GO" id="GO:0003729">
    <property type="term" value="F:mRNA binding"/>
    <property type="evidence" value="ECO:0007669"/>
    <property type="project" value="TreeGrafter"/>
</dbReference>
<sequence length="1039" mass="113790">MSDPQPAASNPAEIVHQLHSIDAIQQDLADTAAAVENTGAQGHPEGASDESSQAVLLDNAEAMESALESAIPAAPASASESAASEAMGETRGDTSPHVVVTIPEQSVPATAGIVDESVQSEPAQPEPIVAEAEPTPLSTLAPGASGEPVTVVVEDPATSNPAGDTSSTANTHVPVATPSQLVPETPLVSQSTPTVSTPVEAPPIVAPEQSQPASWTASEDPVTNTPLPEGLTESSPSVRQNAELVHSWRTDSQQSDTVLALLNWSIQRTEVEDARAWYKVLAVDNPTASQPLLALINLELALSNFPQVEEIFASTLKGDAGINAPIDVGIWAAYLHYIRRQNPILDGAPNNEQVRDTIAKAYDFALRECGNDRESGEIWDEYIKFVASGPSSNQWDTQAKTDNLRRIYQTAVRIPLNNIEALWKGYDAFETAQNKLTAKKFLAERSPAYMTARTALRELRTLTDRIPKPVIPARLSFTEQDRQAINAWKAYLKWEESNPLVIGDQEILQSRIEYALKKSLGEMRHFSEIWQYATAYYLKQNEKEKAIELVKAGVEACPKSFLLTFAYAELEEERKEYATCHALYSNLISRLNPEVDQLRKEIVKEVEIARGPPIPNAEKAQSAAAAGDVDMDGNDLQEIQKLVDERENRGRLVAERRGRDVDELMVGISVVWNMYMRFARRAEGIKSARAVFGKARKSPHLTWHVFEASAMVEYHSNKDSAVAIRIFELGLKLFAEDVDYVVQYLRFLISINDESNARALFGRSITKIAADKARPLYDAWAQYEYMYGDLPAAKKLEENLQEVYPNDAPLKRFAQRWCYNGIDQIAIRDLGFSQNRTSRASAQPRPAPHIAPAADLAPAAPAPIPAPALQESYKRPAPEDLVRHDSGDYASRSPKRHRGQSPRREPPIDRDDRGPPGRYSREPSLSSKLPPAGPLNGLGSVAPVYGSPVVPSVASDKDRSGLGKPLAWFLAQLPTARAFDGPVFRPDDMVKVFNSVTFPGASAAPQAAAIPRGPPPPVTGRGYYDDRDRRYGGPPRGRY</sequence>
<keyword evidence="1" id="KW-0677">Repeat</keyword>
<evidence type="ECO:0000256" key="2">
    <source>
        <dbReference type="ARBA" id="ARBA00023242"/>
    </source>
</evidence>
<dbReference type="EMBL" id="AWGJ01000001">
    <property type="protein sequence ID" value="ODN84659.1"/>
    <property type="molecule type" value="Genomic_DNA"/>
</dbReference>
<evidence type="ECO:0000256" key="4">
    <source>
        <dbReference type="SAM" id="MobiDB-lite"/>
    </source>
</evidence>
<keyword evidence="7" id="KW-1185">Reference proteome</keyword>
<dbReference type="Proteomes" id="UP000094065">
    <property type="component" value="Unassembled WGS sequence"/>
</dbReference>
<feature type="region of interest" description="Disordered" evidence="4">
    <location>
        <begin position="873"/>
        <end position="934"/>
    </location>
</feature>
<dbReference type="InterPro" id="IPR045243">
    <property type="entry name" value="Rna14-like"/>
</dbReference>
<gene>
    <name evidence="6" type="ORF">L202_00560</name>
</gene>
<keyword evidence="2 3" id="KW-0539">Nucleus</keyword>
<dbReference type="SUPFAM" id="SSF48452">
    <property type="entry name" value="TPR-like"/>
    <property type="match status" value="2"/>
</dbReference>
<feature type="compositionally biased region" description="Polar residues" evidence="4">
    <location>
        <begin position="208"/>
        <end position="237"/>
    </location>
</feature>
<organism evidence="6 7">
    <name type="scientific">Cryptococcus amylolentus CBS 6039</name>
    <dbReference type="NCBI Taxonomy" id="1295533"/>
    <lineage>
        <taxon>Eukaryota</taxon>
        <taxon>Fungi</taxon>
        <taxon>Dikarya</taxon>
        <taxon>Basidiomycota</taxon>
        <taxon>Agaricomycotina</taxon>
        <taxon>Tremellomycetes</taxon>
        <taxon>Tremellales</taxon>
        <taxon>Cryptococcaceae</taxon>
        <taxon>Cryptococcus</taxon>
    </lineage>
</organism>
<feature type="domain" description="Suppressor of forked" evidence="5">
    <location>
        <begin position="242"/>
        <end position="829"/>
    </location>
</feature>
<dbReference type="GeneID" id="30151869"/>
<feature type="region of interest" description="Disordered" evidence="4">
    <location>
        <begin position="65"/>
        <end position="97"/>
    </location>
</feature>
<keyword evidence="3" id="KW-0507">mRNA processing</keyword>
<comment type="caution">
    <text evidence="6">The sequence shown here is derived from an EMBL/GenBank/DDBJ whole genome shotgun (WGS) entry which is preliminary data.</text>
</comment>
<dbReference type="InterPro" id="IPR011990">
    <property type="entry name" value="TPR-like_helical_dom_sf"/>
</dbReference>
<dbReference type="PANTHER" id="PTHR19980">
    <property type="entry name" value="RNA CLEAVAGE STIMULATION FACTOR"/>
    <property type="match status" value="1"/>
</dbReference>
<evidence type="ECO:0000256" key="1">
    <source>
        <dbReference type="ARBA" id="ARBA00022737"/>
    </source>
</evidence>
<dbReference type="GO" id="GO:0005737">
    <property type="term" value="C:cytoplasm"/>
    <property type="evidence" value="ECO:0007669"/>
    <property type="project" value="UniProtKB-SubCell"/>
</dbReference>
<dbReference type="GO" id="GO:0005634">
    <property type="term" value="C:nucleus"/>
    <property type="evidence" value="ECO:0007669"/>
    <property type="project" value="UniProtKB-SubCell"/>
</dbReference>
<evidence type="ECO:0000313" key="7">
    <source>
        <dbReference type="Proteomes" id="UP000094065"/>
    </source>
</evidence>
<feature type="compositionally biased region" description="Low complexity" evidence="4">
    <location>
        <begin position="65"/>
        <end position="86"/>
    </location>
</feature>
<evidence type="ECO:0000313" key="6">
    <source>
        <dbReference type="EMBL" id="ODN84659.1"/>
    </source>
</evidence>
<protein>
    <recommendedName>
        <fullName evidence="3">mRNA 3'-end-processing protein RNA14</fullName>
    </recommendedName>
</protein>
<dbReference type="RefSeq" id="XP_018998462.1">
    <property type="nucleotide sequence ID" value="XM_019133757.1"/>
</dbReference>
<reference evidence="6 7" key="1">
    <citation type="submission" date="2016-06" db="EMBL/GenBank/DDBJ databases">
        <title>Evolution of pathogenesis and genome organization in the Tremellales.</title>
        <authorList>
            <person name="Cuomo C."/>
            <person name="Litvintseva A."/>
            <person name="Heitman J."/>
            <person name="Chen Y."/>
            <person name="Sun S."/>
            <person name="Springer D."/>
            <person name="Dromer F."/>
            <person name="Young S."/>
            <person name="Zeng Q."/>
            <person name="Chapman S."/>
            <person name="Gujja S."/>
            <person name="Saif S."/>
            <person name="Birren B."/>
        </authorList>
    </citation>
    <scope>NUCLEOTIDE SEQUENCE [LARGE SCALE GENOMIC DNA]</scope>
    <source>
        <strain evidence="6 7">CBS 6039</strain>
    </source>
</reference>
<accession>A0A1E3I7N9</accession>
<evidence type="ECO:0000256" key="3">
    <source>
        <dbReference type="RuleBase" id="RU369035"/>
    </source>
</evidence>
<dbReference type="OrthoDB" id="26282at2759"/>
<dbReference type="GO" id="GO:0180010">
    <property type="term" value="P:co-transcriptional mRNA 3'-end processing, cleavage and polyadenylation pathway"/>
    <property type="evidence" value="ECO:0007669"/>
    <property type="project" value="UniProtKB-UniRule"/>
</dbReference>
<dbReference type="Pfam" id="PF05843">
    <property type="entry name" value="Suf"/>
    <property type="match status" value="1"/>
</dbReference>
<dbReference type="SMART" id="SM00386">
    <property type="entry name" value="HAT"/>
    <property type="match status" value="6"/>
</dbReference>
<feature type="compositionally biased region" description="Basic and acidic residues" evidence="4">
    <location>
        <begin position="902"/>
        <end position="921"/>
    </location>
</feature>
<feature type="region of interest" description="Disordered" evidence="4">
    <location>
        <begin position="116"/>
        <end position="237"/>
    </location>
</feature>
<evidence type="ECO:0000259" key="5">
    <source>
        <dbReference type="Pfam" id="PF05843"/>
    </source>
</evidence>
<dbReference type="AlphaFoldDB" id="A0A1E3I7N9"/>
<feature type="compositionally biased region" description="Low complexity" evidence="4">
    <location>
        <begin position="1002"/>
        <end position="1011"/>
    </location>
</feature>
<dbReference type="PANTHER" id="PTHR19980:SF0">
    <property type="entry name" value="CLEAVAGE STIMULATION FACTOR SUBUNIT 3"/>
    <property type="match status" value="1"/>
</dbReference>
<name>A0A1E3I7N9_9TREE</name>
<dbReference type="Gene3D" id="1.25.40.1040">
    <property type="match status" value="1"/>
</dbReference>
<feature type="compositionally biased region" description="Basic and acidic residues" evidence="4">
    <location>
        <begin position="873"/>
        <end position="887"/>
    </location>
</feature>
<dbReference type="InterPro" id="IPR008847">
    <property type="entry name" value="Suf"/>
</dbReference>
<keyword evidence="3" id="KW-0963">Cytoplasm</keyword>
<dbReference type="STRING" id="1295533.A0A1E3I7N9"/>
<proteinExistence type="predicted"/>
<feature type="compositionally biased region" description="Polar residues" evidence="4">
    <location>
        <begin position="157"/>
        <end position="197"/>
    </location>
</feature>
<dbReference type="InterPro" id="IPR003107">
    <property type="entry name" value="HAT"/>
</dbReference>